<name>A0A2I2M7F5_9FLAO</name>
<evidence type="ECO:0000259" key="2">
    <source>
        <dbReference type="Pfam" id="PF01205"/>
    </source>
</evidence>
<dbReference type="RefSeq" id="WP_198912935.1">
    <property type="nucleotide sequence ID" value="NZ_OENE01000013.1"/>
</dbReference>
<dbReference type="Pfam" id="PF01205">
    <property type="entry name" value="Impact_N"/>
    <property type="match status" value="1"/>
</dbReference>
<dbReference type="InterPro" id="IPR001498">
    <property type="entry name" value="Impact_N"/>
</dbReference>
<dbReference type="InterPro" id="IPR020568">
    <property type="entry name" value="Ribosomal_Su5_D2-typ_SF"/>
</dbReference>
<dbReference type="EMBL" id="OENE01000013">
    <property type="protein sequence ID" value="SOU88478.1"/>
    <property type="molecule type" value="Genomic_DNA"/>
</dbReference>
<feature type="domain" description="Impact N-terminal" evidence="2">
    <location>
        <begin position="31"/>
        <end position="138"/>
    </location>
</feature>
<accession>A0A2I2M7F5</accession>
<sequence>MSDINNTDQNKIKDTYKTIDVLSEETLFKDRNSKFFGYAFPVSSEEQVKEAIEGLRKKHHTARHFCYAWQFGIEAEKMRFRANDDGEPSNSAGMPIYGQIQAFDVTNILIVSVRYFGGTKLGVGGLINAYRTSAKIALEASDIKEKTIDIEYQLNFGYDMMNKVQRVVKERNLNITAQKLEMDCEYIISVRKKDAQIVFDIFDNLFKVNIKRMDEQDT</sequence>
<gene>
    <name evidence="3" type="ORF">TNO010_200069</name>
</gene>
<reference evidence="3 4" key="1">
    <citation type="submission" date="2017-11" db="EMBL/GenBank/DDBJ databases">
        <authorList>
            <person name="Duchaud E."/>
        </authorList>
    </citation>
    <scope>NUCLEOTIDE SEQUENCE [LARGE SCALE GENOMIC DNA]</scope>
    <source>
        <strain evidence="3 4">TNO010</strain>
    </source>
</reference>
<evidence type="ECO:0000256" key="1">
    <source>
        <dbReference type="ARBA" id="ARBA00007665"/>
    </source>
</evidence>
<dbReference type="PANTHER" id="PTHR16301">
    <property type="entry name" value="IMPACT-RELATED"/>
    <property type="match status" value="1"/>
</dbReference>
<dbReference type="AlphaFoldDB" id="A0A2I2M7F5"/>
<dbReference type="InterPro" id="IPR023582">
    <property type="entry name" value="Impact"/>
</dbReference>
<protein>
    <recommendedName>
        <fullName evidence="2">Impact N-terminal domain-containing protein</fullName>
    </recommendedName>
</protein>
<dbReference type="GO" id="GO:0006446">
    <property type="term" value="P:regulation of translational initiation"/>
    <property type="evidence" value="ECO:0007669"/>
    <property type="project" value="TreeGrafter"/>
</dbReference>
<proteinExistence type="inferred from homology"/>
<evidence type="ECO:0000313" key="3">
    <source>
        <dbReference type="EMBL" id="SOU88478.1"/>
    </source>
</evidence>
<comment type="similarity">
    <text evidence="1">Belongs to the IMPACT family.</text>
</comment>
<dbReference type="SUPFAM" id="SSF54211">
    <property type="entry name" value="Ribosomal protein S5 domain 2-like"/>
    <property type="match status" value="1"/>
</dbReference>
<dbReference type="Gene3D" id="3.30.230.30">
    <property type="entry name" value="Impact, N-terminal domain"/>
    <property type="match status" value="1"/>
</dbReference>
<evidence type="ECO:0000313" key="4">
    <source>
        <dbReference type="Proteomes" id="UP000490060"/>
    </source>
</evidence>
<dbReference type="InterPro" id="IPR036956">
    <property type="entry name" value="Impact_N_sf"/>
</dbReference>
<organism evidence="3 4">
    <name type="scientific">Tenacibaculum finnmarkense genomovar ulcerans</name>
    <dbReference type="NCBI Taxonomy" id="2781388"/>
    <lineage>
        <taxon>Bacteria</taxon>
        <taxon>Pseudomonadati</taxon>
        <taxon>Bacteroidota</taxon>
        <taxon>Flavobacteriia</taxon>
        <taxon>Flavobacteriales</taxon>
        <taxon>Flavobacteriaceae</taxon>
        <taxon>Tenacibaculum</taxon>
        <taxon>Tenacibaculum finnmarkense</taxon>
    </lineage>
</organism>
<dbReference type="Proteomes" id="UP000490060">
    <property type="component" value="Unassembled WGS sequence"/>
</dbReference>
<dbReference type="PANTHER" id="PTHR16301:SF20">
    <property type="entry name" value="IMPACT FAMILY MEMBER YIGZ"/>
    <property type="match status" value="1"/>
</dbReference>
<dbReference type="GO" id="GO:0005737">
    <property type="term" value="C:cytoplasm"/>
    <property type="evidence" value="ECO:0007669"/>
    <property type="project" value="TreeGrafter"/>
</dbReference>